<keyword evidence="2" id="KW-0964">Secreted</keyword>
<evidence type="ECO:0000313" key="7">
    <source>
        <dbReference type="Proteomes" id="UP000322530"/>
    </source>
</evidence>
<feature type="compositionally biased region" description="Low complexity" evidence="4">
    <location>
        <begin position="250"/>
        <end position="260"/>
    </location>
</feature>
<dbReference type="InterPro" id="IPR045619">
    <property type="entry name" value="DUF6443"/>
</dbReference>
<dbReference type="InterPro" id="IPR006530">
    <property type="entry name" value="YD"/>
</dbReference>
<evidence type="ECO:0000313" key="6">
    <source>
        <dbReference type="EMBL" id="GCF10715.1"/>
    </source>
</evidence>
<feature type="region of interest" description="Disordered" evidence="4">
    <location>
        <begin position="238"/>
        <end position="260"/>
    </location>
</feature>
<dbReference type="Pfam" id="PF05593">
    <property type="entry name" value="RHS_repeat"/>
    <property type="match status" value="1"/>
</dbReference>
<evidence type="ECO:0000256" key="2">
    <source>
        <dbReference type="ARBA" id="ARBA00022525"/>
    </source>
</evidence>
<dbReference type="InterPro" id="IPR031325">
    <property type="entry name" value="RHS_repeat"/>
</dbReference>
<keyword evidence="3" id="KW-0843">Virulence</keyword>
<keyword evidence="7" id="KW-1185">Reference proteome</keyword>
<dbReference type="Gene3D" id="2.180.10.10">
    <property type="entry name" value="RHS repeat-associated core"/>
    <property type="match status" value="2"/>
</dbReference>
<reference evidence="6 7" key="1">
    <citation type="submission" date="2019-01" db="EMBL/GenBank/DDBJ databases">
        <title>Draft genome sequence of Dictyobacter sp. Uno17.</title>
        <authorList>
            <person name="Wang C.M."/>
            <person name="Zheng Y."/>
            <person name="Sakai Y."/>
            <person name="Abe K."/>
            <person name="Yokota A."/>
            <person name="Yabe S."/>
        </authorList>
    </citation>
    <scope>NUCLEOTIDE SEQUENCE [LARGE SCALE GENOMIC DNA]</scope>
    <source>
        <strain evidence="6 7">Uno17</strain>
    </source>
</reference>
<comment type="subcellular location">
    <subcellularLocation>
        <location evidence="1">Secreted</location>
    </subcellularLocation>
</comment>
<proteinExistence type="predicted"/>
<evidence type="ECO:0000256" key="1">
    <source>
        <dbReference type="ARBA" id="ARBA00004613"/>
    </source>
</evidence>
<evidence type="ECO:0000259" key="5">
    <source>
        <dbReference type="Pfam" id="PF20041"/>
    </source>
</evidence>
<comment type="caution">
    <text evidence="6">The sequence shown here is derived from an EMBL/GenBank/DDBJ whole genome shotgun (WGS) entry which is preliminary data.</text>
</comment>
<dbReference type="InterPro" id="IPR022385">
    <property type="entry name" value="Rhs_assc_core"/>
</dbReference>
<feature type="region of interest" description="Disordered" evidence="4">
    <location>
        <begin position="189"/>
        <end position="216"/>
    </location>
</feature>
<gene>
    <name evidence="6" type="ORF">KDI_42790</name>
</gene>
<dbReference type="RefSeq" id="WP_172632326.1">
    <property type="nucleotide sequence ID" value="NZ_BIXY01000080.1"/>
</dbReference>
<dbReference type="EMBL" id="BIXY01000080">
    <property type="protein sequence ID" value="GCF10715.1"/>
    <property type="molecule type" value="Genomic_DNA"/>
</dbReference>
<dbReference type="PANTHER" id="PTHR32305:SF15">
    <property type="entry name" value="PROTEIN RHSA-RELATED"/>
    <property type="match status" value="1"/>
</dbReference>
<dbReference type="GO" id="GO:0005576">
    <property type="term" value="C:extracellular region"/>
    <property type="evidence" value="ECO:0007669"/>
    <property type="project" value="UniProtKB-SubCell"/>
</dbReference>
<dbReference type="Pfam" id="PF03534">
    <property type="entry name" value="SpvB"/>
    <property type="match status" value="1"/>
</dbReference>
<dbReference type="NCBIfam" id="TIGR03696">
    <property type="entry name" value="Rhs_assc_core"/>
    <property type="match status" value="1"/>
</dbReference>
<dbReference type="InterPro" id="IPR050708">
    <property type="entry name" value="T6SS_VgrG/RHS"/>
</dbReference>
<name>A0A5A5THJ8_9CHLR</name>
<dbReference type="PANTHER" id="PTHR32305">
    <property type="match status" value="1"/>
</dbReference>
<dbReference type="InterPro" id="IPR003284">
    <property type="entry name" value="Sal_SpvB"/>
</dbReference>
<dbReference type="Pfam" id="PF20041">
    <property type="entry name" value="DUF6443"/>
    <property type="match status" value="1"/>
</dbReference>
<evidence type="ECO:0000256" key="3">
    <source>
        <dbReference type="ARBA" id="ARBA00023026"/>
    </source>
</evidence>
<accession>A0A5A5THJ8</accession>
<dbReference type="NCBIfam" id="TIGR01643">
    <property type="entry name" value="YD_repeat_2x"/>
    <property type="match status" value="1"/>
</dbReference>
<evidence type="ECO:0000256" key="4">
    <source>
        <dbReference type="SAM" id="MobiDB-lite"/>
    </source>
</evidence>
<feature type="domain" description="DUF6443" evidence="5">
    <location>
        <begin position="1215"/>
        <end position="1300"/>
    </location>
</feature>
<organism evidence="6 7">
    <name type="scientific">Dictyobacter arantiisoli</name>
    <dbReference type="NCBI Taxonomy" id="2014874"/>
    <lineage>
        <taxon>Bacteria</taxon>
        <taxon>Bacillati</taxon>
        <taxon>Chloroflexota</taxon>
        <taxon>Ktedonobacteria</taxon>
        <taxon>Ktedonobacterales</taxon>
        <taxon>Dictyobacteraceae</taxon>
        <taxon>Dictyobacter</taxon>
    </lineage>
</organism>
<protein>
    <recommendedName>
        <fullName evidence="5">DUF6443 domain-containing protein</fullName>
    </recommendedName>
</protein>
<sequence>MVFQIFGTSLDALAAVLPNAKHVSSNPNPPLSLPAWLHTPKAVPHTLVGALSTHTNTNRPAVGKVVDSRVAAPVEFVLTSQAQTLVSKDGHVSVGIPANTVTAQQIKAAGGKISLKIVQTSSTSGGQASGRLIFGTYQLHLLDATEHPLTTLVLAHPLTLRYHLAPAQQSLLAKGQALDILWQNVSSTTTPTTPTSAASTTTSNASATPQASNSAPVLLRTAKDTGSLSWSISTSLQDPSTLSQKAPAKTTQGSSSVAGTATTPSVAAASTSIVTFNTQAPQASWGQAQNTDVGMSSGALDYQYPFSVPSGPGGLAPSLALNYGSGSVNETTNVQAAAPWTGEGWNLGLGSITWSQENVDPANREIQNIWTINDPSGVSGQLVPPDLGYTTAGTSPNPALSALPVTWHSAPESHDKIEEIQYGSQPCWQVWLPNGTMEEFGCTSDSRQSALDANNASSPYRWDLDAIVDRYGNQIRVHYQRIWPANGVQDAVISTIEYDDPSCHSVPSGTSPVAQCSSWNPLTKIVFDASTKVANPTNSDGCAGWSSTTFRCDDPVDASGGLTAPKVVNSYVLNDIKVETLGSVLREYVFSYDQGIHQQIQDPATGQQKGIAGYLNLTRIQTLGAATATGSGQTGSSSNAPVTTMTYTKQTEHYEDLSYYATPSTNCGPSWNKNNGCYLWSQTYNGYYLRTIDNGMGWNESVNWQEARNNTYGVYVPSGQTMDTFSPFSCDGQENNYPCDEADYRAWSRIVVTSRTTTTNGVASTWNYQYEMSKFINNATMCLTQSVCGQGFTWGDINDNDYADYYNVHFMSFASAQVTQPDQSYQQYTFYSTPGLGVATSSIQTKNCAYKFNNGTTNHCGIAPYWNGDPALAGRPKEVQSYSSDGKLMQDSQWIYSLNCPPSGVAGSVGAGTSGGMYDPGTSYLFSELDQTNPVVVCDPRVTQQDNYQVDGATDATHLTDSNTVHKTTTYSYDGDNQGSSHVSNYDYGNVNKVTVTANDVNSQQYISDTTYYPNDSSSVYLTDLPGRTTTQDSSGTQYGCHVNFYGGSSSFTTPPSLPDVTRTEDHTGYSNPTDGCVAPGSLIVNQATYDASGNATTAIDADNHLGCTSGSGSTTYSACAAYDGFDTHLVTVSNAKKQSSTNSYSASNTGGYGQWLLATKDANGQTTTFQYDGLGRLTAMAAPGDTLTSPTVSYTYNNTCTAGATAPCLEIDTTTRQSSGGSQTITTQQWYDGQGRLVETKAPGPNLLSKIPKVPSTLVSYTVYDSMGRATTKSLPYAVSALSGTGYVTPNLSQARTFTTYDGLGRSLGSVTYQDASTIVLTTTVSYQLGNGLASFSRDTTTPFERTITLDAYNHQQISYSDALGRHRYDQLFSGTGASGSPYSTVRTLQYNRDTVGNLYSTDTFDASSNIVAYQTTTYDGVGRKTGLNDADSGSCTNTPLPAGCSSSSDTAWKYNYDRNGNVLSQQDPRGQSTYVSYDVLNRALCKGTTSAAVSPCSSSAYATFFYDSYDNTSNPGVTFPSTCVAPSGSYASDPIGKETAETFSASAGNGSRCSGYNQRGQADQSGLTVTADGTTTTQTVSTSYNDMGQQTTLVYPDGEELTAQYDGNGYFRSSYFGDASSTDPVNFLVGMTTYTNNGQIDGLALGGSAAKASLPTAVFSTSATYDGIDRPVTSNATRNGSTFWSQTKTYDNVGNTLNLSTTLPTIAGGSQTISQSFCYDALNRLVWAGDTGTPTGGDHCGLNSNGTTIAPYQQTFSYDALDRLTSGPAGTETYGTAPVHGATMLNKVLNQYASYDAMGNMTCRNVDATTGSTHSCDATQSGALMSYDNEGRLASWTAPGASMPSDQFLYDNAGNRVLQRVSTGGSNPTDTITFDNYTEISINAGGTSTTKYYMSGGQKVAMRKDGILSYLVPDFLGSMSLSLYADGSVQAVQLFSPFGGTLYSDGSTPTSYNFTGQRLDSQTGLLYYNARYYDPISGRFISVDGVENNANGDDPYAYVSGNPETLTDPTGQFRMDGQGDRSWTSSGGNHATYVANDNTPPMVIGYGWGDSWTPVYGPIPLLTYPPVDLPPASPLFGNWWTSSVAGVTHANNGITGYVTAAASSAKKNAEIAGNVATNNGTYNDGNPGENDYIRRQAEETLGKSQSSTRNLSSRAQAAEDLGKGFEDAASKLDRVSNFLTGVGFFVDGISSGMADYNQHHDVGKAIGAGLMHGTLSTVGSMVFASQFSPACAIGGELIAGPPGAVVGAAVGAIGGGYYGGVFGDNLADDWCKGLNI</sequence>
<dbReference type="Proteomes" id="UP000322530">
    <property type="component" value="Unassembled WGS sequence"/>
</dbReference>
<dbReference type="GO" id="GO:0005737">
    <property type="term" value="C:cytoplasm"/>
    <property type="evidence" value="ECO:0007669"/>
    <property type="project" value="InterPro"/>
</dbReference>